<keyword evidence="2" id="KW-1185">Reference proteome</keyword>
<reference evidence="1 2" key="1">
    <citation type="submission" date="2013-08" db="EMBL/GenBank/DDBJ databases">
        <title>Gluconobacter thailandicus NBRC 3257 whole genome sequence.</title>
        <authorList>
            <person name="Matsutani M."/>
            <person name="Yakushi T."/>
            <person name="Matsushita K."/>
        </authorList>
    </citation>
    <scope>NUCLEOTIDE SEQUENCE [LARGE SCALE GENOMIC DNA]</scope>
    <source>
        <strain evidence="1 2">NBRC 3257</strain>
    </source>
</reference>
<name>A0ABQ0IZZ0_GLUTH</name>
<gene>
    <name evidence="1" type="ORF">NBRC3257_2770</name>
</gene>
<accession>A0ABQ0IZZ0</accession>
<proteinExistence type="predicted"/>
<comment type="caution">
    <text evidence="1">The sequence shown here is derived from an EMBL/GenBank/DDBJ whole genome shotgun (WGS) entry which is preliminary data.</text>
</comment>
<protein>
    <submittedName>
        <fullName evidence="1">Uncharacterized protein</fullName>
    </submittedName>
</protein>
<sequence>MRAQNASFRQVAAEQSFKYFPDWALCLPPARTFYVILVSTGNGNFPVGRSFFIERFGCLAGVGGFGSIS</sequence>
<dbReference type="Proteomes" id="UP000018209">
    <property type="component" value="Unassembled WGS sequence"/>
</dbReference>
<evidence type="ECO:0000313" key="1">
    <source>
        <dbReference type="EMBL" id="GAD27771.1"/>
    </source>
</evidence>
<dbReference type="EMBL" id="BASM01000035">
    <property type="protein sequence ID" value="GAD27771.1"/>
    <property type="molecule type" value="Genomic_DNA"/>
</dbReference>
<evidence type="ECO:0000313" key="2">
    <source>
        <dbReference type="Proteomes" id="UP000018209"/>
    </source>
</evidence>
<organism evidence="1 2">
    <name type="scientific">Gluconobacter thailandicus NBRC 3257</name>
    <dbReference type="NCBI Taxonomy" id="1381097"/>
    <lineage>
        <taxon>Bacteria</taxon>
        <taxon>Pseudomonadati</taxon>
        <taxon>Pseudomonadota</taxon>
        <taxon>Alphaproteobacteria</taxon>
        <taxon>Acetobacterales</taxon>
        <taxon>Acetobacteraceae</taxon>
        <taxon>Gluconobacter</taxon>
    </lineage>
</organism>